<evidence type="ECO:0000313" key="3">
    <source>
        <dbReference type="Proteomes" id="UP001595075"/>
    </source>
</evidence>
<name>A0ABR4D0F7_9HELO</name>
<sequence length="110" mass="12410">MCEPELAKPRQREAKVKGPLLSRTELNLENLAKDREESGNTAGEGSQVWRKVKSGSGRSMKSVGREDWFGSSFFGGFSSFFVSLKRFSGERGEKRKSTKESYLVRDRDVV</sequence>
<proteinExistence type="predicted"/>
<dbReference type="Proteomes" id="UP001595075">
    <property type="component" value="Unassembled WGS sequence"/>
</dbReference>
<organism evidence="2 3">
    <name type="scientific">Oculimacula yallundae</name>
    <dbReference type="NCBI Taxonomy" id="86028"/>
    <lineage>
        <taxon>Eukaryota</taxon>
        <taxon>Fungi</taxon>
        <taxon>Dikarya</taxon>
        <taxon>Ascomycota</taxon>
        <taxon>Pezizomycotina</taxon>
        <taxon>Leotiomycetes</taxon>
        <taxon>Helotiales</taxon>
        <taxon>Ploettnerulaceae</taxon>
        <taxon>Oculimacula</taxon>
    </lineage>
</organism>
<gene>
    <name evidence="2" type="ORF">VTL71DRAFT_571</name>
</gene>
<evidence type="ECO:0000256" key="1">
    <source>
        <dbReference type="SAM" id="MobiDB-lite"/>
    </source>
</evidence>
<comment type="caution">
    <text evidence="2">The sequence shown here is derived from an EMBL/GenBank/DDBJ whole genome shotgun (WGS) entry which is preliminary data.</text>
</comment>
<feature type="region of interest" description="Disordered" evidence="1">
    <location>
        <begin position="27"/>
        <end position="66"/>
    </location>
</feature>
<evidence type="ECO:0000313" key="2">
    <source>
        <dbReference type="EMBL" id="KAL2075628.1"/>
    </source>
</evidence>
<reference evidence="2 3" key="1">
    <citation type="journal article" date="2024" name="Commun. Biol.">
        <title>Comparative genomic analysis of thermophilic fungi reveals convergent evolutionary adaptations and gene losses.</title>
        <authorList>
            <person name="Steindorff A.S."/>
            <person name="Aguilar-Pontes M.V."/>
            <person name="Robinson A.J."/>
            <person name="Andreopoulos B."/>
            <person name="LaButti K."/>
            <person name="Kuo A."/>
            <person name="Mondo S."/>
            <person name="Riley R."/>
            <person name="Otillar R."/>
            <person name="Haridas S."/>
            <person name="Lipzen A."/>
            <person name="Grimwood J."/>
            <person name="Schmutz J."/>
            <person name="Clum A."/>
            <person name="Reid I.D."/>
            <person name="Moisan M.C."/>
            <person name="Butler G."/>
            <person name="Nguyen T.T.M."/>
            <person name="Dewar K."/>
            <person name="Conant G."/>
            <person name="Drula E."/>
            <person name="Henrissat B."/>
            <person name="Hansel C."/>
            <person name="Singer S."/>
            <person name="Hutchinson M.I."/>
            <person name="de Vries R.P."/>
            <person name="Natvig D.O."/>
            <person name="Powell A.J."/>
            <person name="Tsang A."/>
            <person name="Grigoriev I.V."/>
        </authorList>
    </citation>
    <scope>NUCLEOTIDE SEQUENCE [LARGE SCALE GENOMIC DNA]</scope>
    <source>
        <strain evidence="2 3">CBS 494.80</strain>
    </source>
</reference>
<protein>
    <submittedName>
        <fullName evidence="2">Uncharacterized protein</fullName>
    </submittedName>
</protein>
<accession>A0ABR4D0F7</accession>
<keyword evidence="3" id="KW-1185">Reference proteome</keyword>
<dbReference type="EMBL" id="JAZHXI010000001">
    <property type="protein sequence ID" value="KAL2075628.1"/>
    <property type="molecule type" value="Genomic_DNA"/>
</dbReference>
<feature type="region of interest" description="Disordered" evidence="1">
    <location>
        <begin position="88"/>
        <end position="110"/>
    </location>
</feature>